<sequence>MDLQAIKEICKNKWAAGFEIDARTKAALDKFDIWLSQIPDEYKELSLILIQNLEYYPQKLTNKVLIELHNKLKELPNISDDNTIYAYIKSKDGKTNSSDEYWTMYKLFNNLNREICYENINAINDCQWGYVENIVFIDDFSGTGQSFIKELQKSEDRYCGKNIYFVIICIMEDANQKIEDYSQKKNINISPIYYCMQKKTFTRDLFKDNMNAKNLLLMLTEYLKIPKQESPLGFNESESLVAFHNNTPNNTLPVIRYDTKEYASLFPRRHDKKPPWQKMRLEKKDRKIANYNNKSI</sequence>
<dbReference type="Pfam" id="PF24390">
    <property type="entry name" value="PRTase-CE"/>
    <property type="match status" value="1"/>
</dbReference>
<feature type="domain" description="PRTase-CE" evidence="1">
    <location>
        <begin position="32"/>
        <end position="268"/>
    </location>
</feature>
<evidence type="ECO:0000259" key="1">
    <source>
        <dbReference type="Pfam" id="PF24390"/>
    </source>
</evidence>
<dbReference type="EMBL" id="ALNK01000027">
    <property type="protein sequence ID" value="EJU21504.1"/>
    <property type="molecule type" value="Genomic_DNA"/>
</dbReference>
<dbReference type="AlphaFoldDB" id="J5UCJ4"/>
<comment type="caution">
    <text evidence="2">The sequence shown here is derived from an EMBL/GenBank/DDBJ whole genome shotgun (WGS) entry which is preliminary data.</text>
</comment>
<evidence type="ECO:0000313" key="2">
    <source>
        <dbReference type="EMBL" id="EJU21504.1"/>
    </source>
</evidence>
<dbReference type="Proteomes" id="UP000005244">
    <property type="component" value="Unassembled WGS sequence"/>
</dbReference>
<dbReference type="InterPro" id="IPR056920">
    <property type="entry name" value="PRTase-CE"/>
</dbReference>
<keyword evidence="3" id="KW-1185">Reference proteome</keyword>
<accession>J5UCJ4</accession>
<dbReference type="RefSeq" id="WP_009531334.1">
    <property type="nucleotide sequence ID" value="NZ_ALNK01000027.1"/>
</dbReference>
<reference evidence="2 3" key="1">
    <citation type="submission" date="2012-07" db="EMBL/GenBank/DDBJ databases">
        <authorList>
            <person name="Durkin A.S."/>
            <person name="McCorrison J."/>
            <person name="Torralba M."/>
            <person name="Gillis M."/>
            <person name="Methe B."/>
            <person name="Sutton G."/>
            <person name="Nelson K.E."/>
        </authorList>
    </citation>
    <scope>NUCLEOTIDE SEQUENCE [LARGE SCALE GENOMIC DNA]</scope>
    <source>
        <strain evidence="2 3">OBRC8</strain>
    </source>
</reference>
<organism evidence="2 3">
    <name type="scientific">Peptoanaerobacter stomatis</name>
    <dbReference type="NCBI Taxonomy" id="796937"/>
    <lineage>
        <taxon>Bacteria</taxon>
        <taxon>Bacillati</taxon>
        <taxon>Bacillota</taxon>
        <taxon>Clostridia</taxon>
        <taxon>Peptostreptococcales</taxon>
        <taxon>Filifactoraceae</taxon>
        <taxon>Peptoanaerobacter</taxon>
    </lineage>
</organism>
<gene>
    <name evidence="2" type="ORF">HMPREF1143_0280</name>
</gene>
<evidence type="ECO:0000313" key="3">
    <source>
        <dbReference type="Proteomes" id="UP000005244"/>
    </source>
</evidence>
<protein>
    <recommendedName>
        <fullName evidence="1">PRTase-CE domain-containing protein</fullName>
    </recommendedName>
</protein>
<name>J5UCJ4_9FIRM</name>
<proteinExistence type="predicted"/>